<evidence type="ECO:0000313" key="1">
    <source>
        <dbReference type="EMBL" id="DAE01106.1"/>
    </source>
</evidence>
<proteinExistence type="predicted"/>
<sequence length="144" mass="17562">MKNREKYRDEIMEAIKRRRADNDNMCRFLRDNVIPRFASETDVEREVCGNIECYTCANLFAFWLDEEYEEPPKPKVDWYHVPVDTPVRVRDSEDEDWTLQYFRRISDNIPNYRFEAWDNGRTSKTTDGIIKHWKYCELVEVYDE</sequence>
<reference evidence="1" key="1">
    <citation type="journal article" date="2021" name="Proc. Natl. Acad. Sci. U.S.A.">
        <title>A Catalog of Tens of Thousands of Viruses from Human Metagenomes Reveals Hidden Associations with Chronic Diseases.</title>
        <authorList>
            <person name="Tisza M.J."/>
            <person name="Buck C.B."/>
        </authorList>
    </citation>
    <scope>NUCLEOTIDE SEQUENCE</scope>
    <source>
        <strain evidence="1">CtegP15</strain>
    </source>
</reference>
<name>A0A8S5P2B0_9CAUD</name>
<accession>A0A8S5P2B0</accession>
<dbReference type="EMBL" id="BK015319">
    <property type="protein sequence ID" value="DAE01106.1"/>
    <property type="molecule type" value="Genomic_DNA"/>
</dbReference>
<organism evidence="1">
    <name type="scientific">Myoviridae sp. ctegP15</name>
    <dbReference type="NCBI Taxonomy" id="2825146"/>
    <lineage>
        <taxon>Viruses</taxon>
        <taxon>Duplodnaviria</taxon>
        <taxon>Heunggongvirae</taxon>
        <taxon>Uroviricota</taxon>
        <taxon>Caudoviricetes</taxon>
    </lineage>
</organism>
<protein>
    <submittedName>
        <fullName evidence="1">Uncharacterized protein</fullName>
    </submittedName>
</protein>